<feature type="coiled-coil region" evidence="7">
    <location>
        <begin position="463"/>
        <end position="493"/>
    </location>
</feature>
<dbReference type="PANTHER" id="PTHR22726:SF1">
    <property type="entry name" value="METALLOENDOPEPTIDASE OMA1, MITOCHONDRIAL"/>
    <property type="match status" value="1"/>
</dbReference>
<keyword evidence="5" id="KW-0862">Zinc</keyword>
<accession>A0A1E7WVM0</accession>
<keyword evidence="2 10" id="KW-0645">Protease</keyword>
<evidence type="ECO:0000259" key="9">
    <source>
        <dbReference type="Pfam" id="PF01435"/>
    </source>
</evidence>
<dbReference type="RefSeq" id="WP_070247394.1">
    <property type="nucleotide sequence ID" value="NZ_LROM01000071.1"/>
</dbReference>
<dbReference type="Gene3D" id="3.30.2010.10">
    <property type="entry name" value="Metalloproteases ('zincins'), catalytic domain"/>
    <property type="match status" value="1"/>
</dbReference>
<evidence type="ECO:0000256" key="5">
    <source>
        <dbReference type="ARBA" id="ARBA00022833"/>
    </source>
</evidence>
<protein>
    <submittedName>
        <fullName evidence="10">Beta-barrel assembly-enhancing protease</fullName>
        <ecNumber evidence="10">3.4.-.-</ecNumber>
    </submittedName>
</protein>
<keyword evidence="3" id="KW-0479">Metal-binding</keyword>
<name>A0A1E7WVM0_9BURK</name>
<dbReference type="EC" id="3.4.-.-" evidence="10"/>
<dbReference type="Pfam" id="PF01435">
    <property type="entry name" value="Peptidase_M48"/>
    <property type="match status" value="1"/>
</dbReference>
<dbReference type="EMBL" id="LROM01000071">
    <property type="protein sequence ID" value="OFA03871.1"/>
    <property type="molecule type" value="Genomic_DNA"/>
</dbReference>
<dbReference type="GO" id="GO:0004222">
    <property type="term" value="F:metalloendopeptidase activity"/>
    <property type="evidence" value="ECO:0007669"/>
    <property type="project" value="InterPro"/>
</dbReference>
<keyword evidence="6" id="KW-0482">Metalloprotease</keyword>
<feature type="signal peptide" evidence="8">
    <location>
        <begin position="1"/>
        <end position="25"/>
    </location>
</feature>
<dbReference type="GO" id="GO:0046872">
    <property type="term" value="F:metal ion binding"/>
    <property type="evidence" value="ECO:0007669"/>
    <property type="project" value="UniProtKB-KW"/>
</dbReference>
<dbReference type="GO" id="GO:0016020">
    <property type="term" value="C:membrane"/>
    <property type="evidence" value="ECO:0007669"/>
    <property type="project" value="TreeGrafter"/>
</dbReference>
<organism evidence="10 11">
    <name type="scientific">Duganella phyllosphaerae</name>
    <dbReference type="NCBI Taxonomy" id="762836"/>
    <lineage>
        <taxon>Bacteria</taxon>
        <taxon>Pseudomonadati</taxon>
        <taxon>Pseudomonadota</taxon>
        <taxon>Betaproteobacteria</taxon>
        <taxon>Burkholderiales</taxon>
        <taxon>Oxalobacteraceae</taxon>
        <taxon>Telluria group</taxon>
        <taxon>Duganella</taxon>
    </lineage>
</organism>
<dbReference type="InterPro" id="IPR051156">
    <property type="entry name" value="Mito/Outer_Membr_Metalloprot"/>
</dbReference>
<evidence type="ECO:0000256" key="3">
    <source>
        <dbReference type="ARBA" id="ARBA00022723"/>
    </source>
</evidence>
<reference evidence="11" key="1">
    <citation type="journal article" date="2016" name="Front. Microbiol.">
        <title>Molecular Keys to the Janthinobacterium and Duganella spp. Interaction with the Plant Pathogen Fusarium graminearum.</title>
        <authorList>
            <person name="Haack F.S."/>
            <person name="Poehlein A."/>
            <person name="Kroger C."/>
            <person name="Voigt C.A."/>
            <person name="Piepenbring M."/>
            <person name="Bode H.B."/>
            <person name="Daniel R."/>
            <person name="Schafer W."/>
            <person name="Streit W.R."/>
        </authorList>
    </citation>
    <scope>NUCLEOTIDE SEQUENCE [LARGE SCALE GENOMIC DNA]</scope>
    <source>
        <strain evidence="11">T54</strain>
    </source>
</reference>
<sequence length="502" mass="54920">MKRGARLYASLLALPLLTLCASAQAEAEAESKMIAAVKTVGELPPAPPHQWSDLAADLNDNRAAGNGLVSAPALQRYLNRLYTSIKTAAGVPEWPGQVYISSDTTLNAHASASGNIYLHMGLIQSAESEDEIYGVMAHEFAHVYLNHQAAYEAHQVTSNVAAGAKALLLGFFKKKLPGTNTSWSPFDSVALVDSVVHESLLPVWQRDVEEQADMFAGTLMLRERYSYPAGYKVFLERLATLEQRDVAPSPFAQNAVAGAGAGTGAAVAPATGAARKTHATAREREEVLTAKMLPLMPRPRPAPRKQEWQAVLQEQETAELLAHFALRADIARLQAAGRHADAVKLAQKAASGATAGDATMLLVLQDAMSKAGTNIDEQRTVLLRNRNWPERAWSLQYQAAALVKPEQAAFAKEFLQEQYAYFGETPRTWPDMVGFYFRNDDKMSQMALSLKCVTDARFRDACSERARTDAQRQQAAAQQAAREQQQADSLQKKINTIFKIKQ</sequence>
<gene>
    <name evidence="10" type="primary">bepA_4</name>
    <name evidence="10" type="ORF">DUPY_16860</name>
</gene>
<keyword evidence="8" id="KW-0732">Signal</keyword>
<proteinExistence type="predicted"/>
<keyword evidence="7" id="KW-0175">Coiled coil</keyword>
<evidence type="ECO:0000256" key="1">
    <source>
        <dbReference type="ARBA" id="ARBA00001947"/>
    </source>
</evidence>
<evidence type="ECO:0000313" key="10">
    <source>
        <dbReference type="EMBL" id="OFA03871.1"/>
    </source>
</evidence>
<keyword evidence="11" id="KW-1185">Reference proteome</keyword>
<dbReference type="GO" id="GO:0051603">
    <property type="term" value="P:proteolysis involved in protein catabolic process"/>
    <property type="evidence" value="ECO:0007669"/>
    <property type="project" value="TreeGrafter"/>
</dbReference>
<feature type="chain" id="PRO_5009207761" evidence="8">
    <location>
        <begin position="26"/>
        <end position="502"/>
    </location>
</feature>
<dbReference type="InterPro" id="IPR001915">
    <property type="entry name" value="Peptidase_M48"/>
</dbReference>
<comment type="cofactor">
    <cofactor evidence="1">
        <name>Zn(2+)</name>
        <dbReference type="ChEBI" id="CHEBI:29105"/>
    </cofactor>
</comment>
<evidence type="ECO:0000313" key="11">
    <source>
        <dbReference type="Proteomes" id="UP000175989"/>
    </source>
</evidence>
<dbReference type="OrthoDB" id="9810445at2"/>
<evidence type="ECO:0000256" key="4">
    <source>
        <dbReference type="ARBA" id="ARBA00022801"/>
    </source>
</evidence>
<feature type="domain" description="Peptidase M48" evidence="9">
    <location>
        <begin position="73"/>
        <end position="280"/>
    </location>
</feature>
<keyword evidence="4 10" id="KW-0378">Hydrolase</keyword>
<comment type="caution">
    <text evidence="10">The sequence shown here is derived from an EMBL/GenBank/DDBJ whole genome shotgun (WGS) entry which is preliminary data.</text>
</comment>
<evidence type="ECO:0000256" key="7">
    <source>
        <dbReference type="SAM" id="Coils"/>
    </source>
</evidence>
<evidence type="ECO:0000256" key="8">
    <source>
        <dbReference type="SAM" id="SignalP"/>
    </source>
</evidence>
<dbReference type="PANTHER" id="PTHR22726">
    <property type="entry name" value="METALLOENDOPEPTIDASE OMA1"/>
    <property type="match status" value="1"/>
</dbReference>
<evidence type="ECO:0000256" key="6">
    <source>
        <dbReference type="ARBA" id="ARBA00023049"/>
    </source>
</evidence>
<dbReference type="Proteomes" id="UP000175989">
    <property type="component" value="Unassembled WGS sequence"/>
</dbReference>
<evidence type="ECO:0000256" key="2">
    <source>
        <dbReference type="ARBA" id="ARBA00022670"/>
    </source>
</evidence>
<dbReference type="AlphaFoldDB" id="A0A1E7WVM0"/>